<comment type="caution">
    <text evidence="3">The sequence shown here is derived from an EMBL/GenBank/DDBJ whole genome shotgun (WGS) entry which is preliminary data.</text>
</comment>
<keyword evidence="2" id="KW-0812">Transmembrane</keyword>
<name>A0A7Y9KNQ8_9ACTN</name>
<feature type="region of interest" description="Disordered" evidence="1">
    <location>
        <begin position="149"/>
        <end position="172"/>
    </location>
</feature>
<evidence type="ECO:0000256" key="1">
    <source>
        <dbReference type="SAM" id="MobiDB-lite"/>
    </source>
</evidence>
<evidence type="ECO:0000313" key="4">
    <source>
        <dbReference type="Proteomes" id="UP000549911"/>
    </source>
</evidence>
<dbReference type="AlphaFoldDB" id="A0A7Y9KNQ8"/>
<reference evidence="3 4" key="1">
    <citation type="submission" date="2020-07" db="EMBL/GenBank/DDBJ databases">
        <authorList>
            <person name="Partida-Martinez L."/>
            <person name="Huntemann M."/>
            <person name="Clum A."/>
            <person name="Wang J."/>
            <person name="Palaniappan K."/>
            <person name="Ritter S."/>
            <person name="Chen I.-M."/>
            <person name="Stamatis D."/>
            <person name="Reddy T."/>
            <person name="O'Malley R."/>
            <person name="Daum C."/>
            <person name="Shapiro N."/>
            <person name="Ivanova N."/>
            <person name="Kyrpides N."/>
            <person name="Woyke T."/>
        </authorList>
    </citation>
    <scope>NUCLEOTIDE SEQUENCE [LARGE SCALE GENOMIC DNA]</scope>
    <source>
        <strain evidence="3 4">AT2.17</strain>
    </source>
</reference>
<dbReference type="PROSITE" id="PS51257">
    <property type="entry name" value="PROKAR_LIPOPROTEIN"/>
    <property type="match status" value="1"/>
</dbReference>
<feature type="transmembrane region" description="Helical" evidence="2">
    <location>
        <begin position="118"/>
        <end position="136"/>
    </location>
</feature>
<gene>
    <name evidence="3" type="ORF">F4692_001070</name>
</gene>
<protein>
    <submittedName>
        <fullName evidence="3">Uncharacterized protein</fullName>
    </submittedName>
</protein>
<evidence type="ECO:0000313" key="3">
    <source>
        <dbReference type="EMBL" id="NYE35966.1"/>
    </source>
</evidence>
<dbReference type="Proteomes" id="UP000549911">
    <property type="component" value="Unassembled WGS sequence"/>
</dbReference>
<reference evidence="3 4" key="2">
    <citation type="submission" date="2020-08" db="EMBL/GenBank/DDBJ databases">
        <title>The Agave Microbiome: Exploring the role of microbial communities in plant adaptations to desert environments.</title>
        <authorList>
            <person name="Partida-Martinez L.P."/>
        </authorList>
    </citation>
    <scope>NUCLEOTIDE SEQUENCE [LARGE SCALE GENOMIC DNA]</scope>
    <source>
        <strain evidence="3 4">AT2.17</strain>
    </source>
</reference>
<evidence type="ECO:0000256" key="2">
    <source>
        <dbReference type="SAM" id="Phobius"/>
    </source>
</evidence>
<accession>A0A7Y9KNQ8</accession>
<sequence length="172" mass="19934">MRTDRRATPLLVWVLSLVVLAGCGVMLALGARDTVRHVTADDQPATITEVGGTGSRVSTNDRRRSRSIGFRLEDGSEHAAAAEGRWFWWPSPGDTIHVHRTSSGDWEISEEFSWLRTLGYGALFLLPWLVALLKAWEWAQRRWRPEQWAAKERESRDRVRRRLDRRRTSRER</sequence>
<keyword evidence="2" id="KW-0472">Membrane</keyword>
<keyword evidence="2" id="KW-1133">Transmembrane helix</keyword>
<feature type="compositionally biased region" description="Basic residues" evidence="1">
    <location>
        <begin position="158"/>
        <end position="172"/>
    </location>
</feature>
<keyword evidence="4" id="KW-1185">Reference proteome</keyword>
<dbReference type="EMBL" id="JACCBW010000001">
    <property type="protein sequence ID" value="NYE35966.1"/>
    <property type="molecule type" value="Genomic_DNA"/>
</dbReference>
<dbReference type="RefSeq" id="WP_179618561.1">
    <property type="nucleotide sequence ID" value="NZ_JACCBW010000001.1"/>
</dbReference>
<organism evidence="3 4">
    <name type="scientific">Nocardioides cavernae</name>
    <dbReference type="NCBI Taxonomy" id="1921566"/>
    <lineage>
        <taxon>Bacteria</taxon>
        <taxon>Bacillati</taxon>
        <taxon>Actinomycetota</taxon>
        <taxon>Actinomycetes</taxon>
        <taxon>Propionibacteriales</taxon>
        <taxon>Nocardioidaceae</taxon>
        <taxon>Nocardioides</taxon>
    </lineage>
</organism>
<proteinExistence type="predicted"/>